<dbReference type="Gene3D" id="2.130.10.10">
    <property type="entry name" value="YVTN repeat-like/Quinoprotein amine dehydrogenase"/>
    <property type="match status" value="2"/>
</dbReference>
<dbReference type="SUPFAM" id="SSF50998">
    <property type="entry name" value="Quinoprotein alcohol dehydrogenase-like"/>
    <property type="match status" value="1"/>
</dbReference>
<dbReference type="InterPro" id="IPR002372">
    <property type="entry name" value="PQQ_rpt_dom"/>
</dbReference>
<dbReference type="InterPro" id="IPR011047">
    <property type="entry name" value="Quinoprotein_ADH-like_sf"/>
</dbReference>
<dbReference type="PANTHER" id="PTHR34512:SF30">
    <property type="entry name" value="OUTER MEMBRANE PROTEIN ASSEMBLY FACTOR BAMB"/>
    <property type="match status" value="1"/>
</dbReference>
<dbReference type="InterPro" id="IPR018247">
    <property type="entry name" value="EF_Hand_1_Ca_BS"/>
</dbReference>
<dbReference type="SMART" id="SM00564">
    <property type="entry name" value="PQQ"/>
    <property type="match status" value="4"/>
</dbReference>
<feature type="signal peptide" evidence="1">
    <location>
        <begin position="1"/>
        <end position="19"/>
    </location>
</feature>
<dbReference type="EMBL" id="HBGE01114444">
    <property type="protein sequence ID" value="CAD9191502.1"/>
    <property type="molecule type" value="Transcribed_RNA"/>
</dbReference>
<organism evidence="3">
    <name type="scientific">Alexandrium catenella</name>
    <name type="common">Red tide dinoflagellate</name>
    <name type="synonym">Gonyaulax catenella</name>
    <dbReference type="NCBI Taxonomy" id="2925"/>
    <lineage>
        <taxon>Eukaryota</taxon>
        <taxon>Sar</taxon>
        <taxon>Alveolata</taxon>
        <taxon>Dinophyceae</taxon>
        <taxon>Gonyaulacales</taxon>
        <taxon>Pyrocystaceae</taxon>
        <taxon>Alexandrium</taxon>
    </lineage>
</organism>
<dbReference type="InterPro" id="IPR018391">
    <property type="entry name" value="PQQ_b-propeller_rpt"/>
</dbReference>
<proteinExistence type="predicted"/>
<gene>
    <name evidence="3" type="ORF">ACAT0790_LOCUS68277</name>
</gene>
<dbReference type="Pfam" id="PF13360">
    <property type="entry name" value="PQQ_2"/>
    <property type="match status" value="1"/>
</dbReference>
<dbReference type="InterPro" id="IPR015943">
    <property type="entry name" value="WD40/YVTN_repeat-like_dom_sf"/>
</dbReference>
<evidence type="ECO:0000313" key="3">
    <source>
        <dbReference type="EMBL" id="CAD9191502.1"/>
    </source>
</evidence>
<feature type="domain" description="Pyrrolo-quinoline quinone repeat" evidence="2">
    <location>
        <begin position="89"/>
        <end position="257"/>
    </location>
</feature>
<dbReference type="PROSITE" id="PS00018">
    <property type="entry name" value="EF_HAND_1"/>
    <property type="match status" value="1"/>
</dbReference>
<reference evidence="3" key="1">
    <citation type="submission" date="2021-01" db="EMBL/GenBank/DDBJ databases">
        <authorList>
            <person name="Corre E."/>
            <person name="Pelletier E."/>
            <person name="Niang G."/>
            <person name="Scheremetjew M."/>
            <person name="Finn R."/>
            <person name="Kale V."/>
            <person name="Holt S."/>
            <person name="Cochrane G."/>
            <person name="Meng A."/>
            <person name="Brown T."/>
            <person name="Cohen L."/>
        </authorList>
    </citation>
    <scope>NUCLEOTIDE SEQUENCE</scope>
    <source>
        <strain evidence="3">OF101</strain>
    </source>
</reference>
<name>A0A7S1SDS5_ALECA</name>
<dbReference type="PANTHER" id="PTHR34512">
    <property type="entry name" value="CELL SURFACE PROTEIN"/>
    <property type="match status" value="1"/>
</dbReference>
<protein>
    <recommendedName>
        <fullName evidence="2">Pyrrolo-quinoline quinone repeat domain-containing protein</fullName>
    </recommendedName>
</protein>
<accession>A0A7S1SDS5</accession>
<feature type="chain" id="PRO_5030658140" description="Pyrrolo-quinoline quinone repeat domain-containing protein" evidence="1">
    <location>
        <begin position="20"/>
        <end position="529"/>
    </location>
</feature>
<sequence>MPLLRLLLLQLCVWAPAEAIQGDGPPGTEDYYWPKRAGTYVGHGAVPFDVPTDLSRKPAWTWDNPYDELFRHGPVIDGKKNIYAVTSAGWIRKFSPDGVVKWTWRSASHEGKIVTSPFLYKGQLFLSSMGPGSMGLNILLHCFDMETGKHLWAKPGPKNGRMNHDSSTVHVAEGVVLGGLINNFRPAVVDGNNLIFAMNASSGDELWQVTLDEGSIWNFMPSTPGDGTFFFSTNCGGTERRHLSNGSLIWRGPVKEPGAWCSTGGGTLGPNGVYYAETNNFKVPRHGVTAEPVLNNLADCIPGYFCPQGMGLLVAYRAEDGEVLWKRRIHPDFGGWQYPTVGKIDGRLLVVAAIGTNPSLPEGFMGPRFLPQIVREYIARFQWRSAWLRWLLGVPKKRNAVAAYDADTGALVWLWEEPPWEYHAAAGDEELLHARFPRMLADPRNEVVCGPDNWGIPAITADGTVIVGSGSSGNLYAIRDRDGDGSISSSEVSTLETHQAFLNGPALAPGLMAVAPCWGKMYVFKSDSK</sequence>
<keyword evidence="1" id="KW-0732">Signal</keyword>
<evidence type="ECO:0000256" key="1">
    <source>
        <dbReference type="SAM" id="SignalP"/>
    </source>
</evidence>
<dbReference type="AlphaFoldDB" id="A0A7S1SDS5"/>
<evidence type="ECO:0000259" key="2">
    <source>
        <dbReference type="Pfam" id="PF13360"/>
    </source>
</evidence>